<dbReference type="FunFam" id="3.40.50.300:FF:000221">
    <property type="entry name" value="Multidrug ABC transporter ATP-binding protein"/>
    <property type="match status" value="1"/>
</dbReference>
<sequence>MSETVTAGDAAAGRRSALRRLASYIARNKRYYSVWLAVTLVYTLGFVTLPKLAGWTYAAHEQGLGVDEIVRRARWIAAVALVTACVRYFSRTLVFNAAREIEYEIRDDLFAHLEKLPRSFYFEWRTGDIMSRCVNDVNAIRLLLGVGLLNVISTPILYLGALAVMFSMNPVLTLFVVAPYPLFVLIARIFGRGIHHWSLLAQEGLGDLSNRLQESIAGIAVVKAYAMEGVTARRFDKTNQELYRRQLGVARANASMPAIVGLLPAISMFMVLLVGGQMIVDEQMKPSDFIAFTMYIYQLTFPTFIMGWVVALVQRGAASMQRIDELLSIEPTIADRPDVAPVDALAGEIEFRNLQFSYPGSGREPALVDLSLHVPAGTTLGVVGPVGSGKSTLASLIPRLYELADGQLLLDGVDVNRIPLRVLRSNIAMVPQEAFLFSMSLADNVAFGQERTEHGAVVRASERAQLAKDVAELPHGYETVVGERGVMLSGGQRQRTALARALALDPKILILDDTLSAVDAETEAAIQRELDAVFRGRTVVVVSSRVSSVRGADRIVVLDSGRIVEAGTHAELLAAGGLYARLAREQDTEREA</sequence>
<dbReference type="GO" id="GO:0005524">
    <property type="term" value="F:ATP binding"/>
    <property type="evidence" value="ECO:0007669"/>
    <property type="project" value="UniProtKB-KW"/>
</dbReference>
<dbReference type="Pfam" id="PF00005">
    <property type="entry name" value="ABC_tran"/>
    <property type="match status" value="1"/>
</dbReference>
<feature type="transmembrane region" description="Helical" evidence="9">
    <location>
        <begin position="295"/>
        <end position="313"/>
    </location>
</feature>
<feature type="domain" description="ABC transmembrane type-1" evidence="11">
    <location>
        <begin position="36"/>
        <end position="315"/>
    </location>
</feature>
<dbReference type="SUPFAM" id="SSF90123">
    <property type="entry name" value="ABC transporter transmembrane region"/>
    <property type="match status" value="1"/>
</dbReference>
<dbReference type="Gene3D" id="1.20.1560.10">
    <property type="entry name" value="ABC transporter type 1, transmembrane domain"/>
    <property type="match status" value="1"/>
</dbReference>
<accession>H9BWR6</accession>
<dbReference type="InterPro" id="IPR003593">
    <property type="entry name" value="AAA+_ATPase"/>
</dbReference>
<evidence type="ECO:0000313" key="12">
    <source>
        <dbReference type="EMBL" id="AFD03238.1"/>
    </source>
</evidence>
<keyword evidence="2" id="KW-0813">Transport</keyword>
<feature type="transmembrane region" description="Helical" evidence="9">
    <location>
        <begin position="254"/>
        <end position="275"/>
    </location>
</feature>
<comment type="subcellular location">
    <subcellularLocation>
        <location evidence="1">Cell membrane</location>
        <topology evidence="1">Multi-pass membrane protein</topology>
    </subcellularLocation>
</comment>
<keyword evidence="5" id="KW-0547">Nucleotide-binding</keyword>
<dbReference type="PROSITE" id="PS50929">
    <property type="entry name" value="ABC_TM1F"/>
    <property type="match status" value="1"/>
</dbReference>
<feature type="transmembrane region" description="Helical" evidence="9">
    <location>
        <begin position="172"/>
        <end position="190"/>
    </location>
</feature>
<evidence type="ECO:0000259" key="11">
    <source>
        <dbReference type="PROSITE" id="PS50929"/>
    </source>
</evidence>
<keyword evidence="4 9" id="KW-0812">Transmembrane</keyword>
<name>H9BWR6_9BACT</name>
<keyword evidence="7 9" id="KW-1133">Transmembrane helix</keyword>
<dbReference type="SUPFAM" id="SSF52540">
    <property type="entry name" value="P-loop containing nucleoside triphosphate hydrolases"/>
    <property type="match status" value="1"/>
</dbReference>
<dbReference type="InterPro" id="IPR011527">
    <property type="entry name" value="ABC1_TM_dom"/>
</dbReference>
<evidence type="ECO:0000256" key="9">
    <source>
        <dbReference type="SAM" id="Phobius"/>
    </source>
</evidence>
<evidence type="ECO:0000256" key="8">
    <source>
        <dbReference type="ARBA" id="ARBA00023136"/>
    </source>
</evidence>
<dbReference type="AlphaFoldDB" id="H9BWR6"/>
<evidence type="ECO:0000256" key="7">
    <source>
        <dbReference type="ARBA" id="ARBA00022989"/>
    </source>
</evidence>
<dbReference type="GO" id="GO:0005886">
    <property type="term" value="C:plasma membrane"/>
    <property type="evidence" value="ECO:0007669"/>
    <property type="project" value="UniProtKB-SubCell"/>
</dbReference>
<organism evidence="12">
    <name type="scientific">uncultured bacterium W4-39b</name>
    <dbReference type="NCBI Taxonomy" id="1130994"/>
    <lineage>
        <taxon>Bacteria</taxon>
        <taxon>environmental samples</taxon>
    </lineage>
</organism>
<dbReference type="PANTHER" id="PTHR43394:SF1">
    <property type="entry name" value="ATP-BINDING CASSETTE SUB-FAMILY B MEMBER 10, MITOCHONDRIAL"/>
    <property type="match status" value="1"/>
</dbReference>
<evidence type="ECO:0000256" key="1">
    <source>
        <dbReference type="ARBA" id="ARBA00004651"/>
    </source>
</evidence>
<evidence type="ECO:0000256" key="3">
    <source>
        <dbReference type="ARBA" id="ARBA00022475"/>
    </source>
</evidence>
<keyword evidence="6" id="KW-0067">ATP-binding</keyword>
<dbReference type="PROSITE" id="PS50893">
    <property type="entry name" value="ABC_TRANSPORTER_2"/>
    <property type="match status" value="1"/>
</dbReference>
<feature type="transmembrane region" description="Helical" evidence="9">
    <location>
        <begin position="31"/>
        <end position="53"/>
    </location>
</feature>
<dbReference type="GO" id="GO:0015421">
    <property type="term" value="F:ABC-type oligopeptide transporter activity"/>
    <property type="evidence" value="ECO:0007669"/>
    <property type="project" value="TreeGrafter"/>
</dbReference>
<dbReference type="InterPro" id="IPR039421">
    <property type="entry name" value="Type_1_exporter"/>
</dbReference>
<dbReference type="SMART" id="SM00382">
    <property type="entry name" value="AAA"/>
    <property type="match status" value="1"/>
</dbReference>
<protein>
    <submittedName>
        <fullName evidence="12">ABC transporter related protein</fullName>
    </submittedName>
</protein>
<feature type="transmembrane region" description="Helical" evidence="9">
    <location>
        <begin position="142"/>
        <end position="166"/>
    </location>
</feature>
<evidence type="ECO:0000256" key="5">
    <source>
        <dbReference type="ARBA" id="ARBA00022741"/>
    </source>
</evidence>
<evidence type="ECO:0000259" key="10">
    <source>
        <dbReference type="PROSITE" id="PS50893"/>
    </source>
</evidence>
<evidence type="ECO:0000256" key="6">
    <source>
        <dbReference type="ARBA" id="ARBA00022840"/>
    </source>
</evidence>
<dbReference type="InterPro" id="IPR003439">
    <property type="entry name" value="ABC_transporter-like_ATP-bd"/>
</dbReference>
<reference evidence="12" key="1">
    <citation type="submission" date="2011-11" db="EMBL/GenBank/DDBJ databases">
        <title>Construction and analysis of a metagenome of deep-sea sediment.</title>
        <authorList>
            <person name="Huo Y.-Y."/>
            <person name="Cheng H."/>
            <person name="Wu M."/>
        </authorList>
    </citation>
    <scope>NUCLEOTIDE SEQUENCE</scope>
</reference>
<dbReference type="GO" id="GO:0016887">
    <property type="term" value="F:ATP hydrolysis activity"/>
    <property type="evidence" value="ECO:0007669"/>
    <property type="project" value="InterPro"/>
</dbReference>
<dbReference type="InterPro" id="IPR036640">
    <property type="entry name" value="ABC1_TM_sf"/>
</dbReference>
<dbReference type="PANTHER" id="PTHR43394">
    <property type="entry name" value="ATP-DEPENDENT PERMEASE MDL1, MITOCHONDRIAL"/>
    <property type="match status" value="1"/>
</dbReference>
<feature type="domain" description="ABC transporter" evidence="10">
    <location>
        <begin position="349"/>
        <end position="585"/>
    </location>
</feature>
<keyword evidence="3" id="KW-1003">Cell membrane</keyword>
<evidence type="ECO:0000256" key="4">
    <source>
        <dbReference type="ARBA" id="ARBA00022692"/>
    </source>
</evidence>
<dbReference type="Gene3D" id="3.40.50.300">
    <property type="entry name" value="P-loop containing nucleotide triphosphate hydrolases"/>
    <property type="match status" value="1"/>
</dbReference>
<dbReference type="Pfam" id="PF00664">
    <property type="entry name" value="ABC_membrane"/>
    <property type="match status" value="1"/>
</dbReference>
<feature type="transmembrane region" description="Helical" evidence="9">
    <location>
        <begin position="73"/>
        <end position="90"/>
    </location>
</feature>
<proteinExistence type="predicted"/>
<dbReference type="EMBL" id="JQ085819">
    <property type="protein sequence ID" value="AFD03238.1"/>
    <property type="molecule type" value="Genomic_DNA"/>
</dbReference>
<evidence type="ECO:0000256" key="2">
    <source>
        <dbReference type="ARBA" id="ARBA00022448"/>
    </source>
</evidence>
<dbReference type="InterPro" id="IPR027417">
    <property type="entry name" value="P-loop_NTPase"/>
</dbReference>
<keyword evidence="8 9" id="KW-0472">Membrane</keyword>
<dbReference type="CDD" id="cd18541">
    <property type="entry name" value="ABC_6TM_TmrB_like"/>
    <property type="match status" value="1"/>
</dbReference>